<dbReference type="PRINTS" id="PR00320">
    <property type="entry name" value="GPROTEINBRPT"/>
</dbReference>
<dbReference type="PROSITE" id="PS50181">
    <property type="entry name" value="FBOX"/>
    <property type="match status" value="1"/>
</dbReference>
<dbReference type="Proteomes" id="UP000799770">
    <property type="component" value="Unassembled WGS sequence"/>
</dbReference>
<evidence type="ECO:0000256" key="4">
    <source>
        <dbReference type="PROSITE-ProRule" id="PRU00221"/>
    </source>
</evidence>
<dbReference type="PANTHER" id="PTHR19849">
    <property type="entry name" value="PHOSPHOLIPASE A-2-ACTIVATING PROTEIN"/>
    <property type="match status" value="1"/>
</dbReference>
<feature type="compositionally biased region" description="Basic residues" evidence="5">
    <location>
        <begin position="237"/>
        <end position="247"/>
    </location>
</feature>
<dbReference type="Gene3D" id="2.130.10.10">
    <property type="entry name" value="YVTN repeat-like/Quinoprotein amine dehydrogenase"/>
    <property type="match status" value="1"/>
</dbReference>
<feature type="compositionally biased region" description="Polar residues" evidence="5">
    <location>
        <begin position="624"/>
        <end position="640"/>
    </location>
</feature>
<evidence type="ECO:0000256" key="5">
    <source>
        <dbReference type="SAM" id="MobiDB-lite"/>
    </source>
</evidence>
<accession>A0A6A5ZC94</accession>
<dbReference type="EMBL" id="ML977321">
    <property type="protein sequence ID" value="KAF2116051.1"/>
    <property type="molecule type" value="Genomic_DNA"/>
</dbReference>
<dbReference type="Pfam" id="PF12937">
    <property type="entry name" value="F-box-like"/>
    <property type="match status" value="1"/>
</dbReference>
<feature type="region of interest" description="Disordered" evidence="5">
    <location>
        <begin position="375"/>
        <end position="406"/>
    </location>
</feature>
<evidence type="ECO:0000313" key="7">
    <source>
        <dbReference type="EMBL" id="KAF2116051.1"/>
    </source>
</evidence>
<keyword evidence="8" id="KW-1185">Reference proteome</keyword>
<dbReference type="AlphaFoldDB" id="A0A6A5ZC94"/>
<feature type="repeat" description="WD" evidence="4">
    <location>
        <begin position="808"/>
        <end position="827"/>
    </location>
</feature>
<reference evidence="7" key="1">
    <citation type="journal article" date="2020" name="Stud. Mycol.">
        <title>101 Dothideomycetes genomes: a test case for predicting lifestyles and emergence of pathogens.</title>
        <authorList>
            <person name="Haridas S."/>
            <person name="Albert R."/>
            <person name="Binder M."/>
            <person name="Bloem J."/>
            <person name="Labutti K."/>
            <person name="Salamov A."/>
            <person name="Andreopoulos B."/>
            <person name="Baker S."/>
            <person name="Barry K."/>
            <person name="Bills G."/>
            <person name="Bluhm B."/>
            <person name="Cannon C."/>
            <person name="Castanera R."/>
            <person name="Culley D."/>
            <person name="Daum C."/>
            <person name="Ezra D."/>
            <person name="Gonzalez J."/>
            <person name="Henrissat B."/>
            <person name="Kuo A."/>
            <person name="Liang C."/>
            <person name="Lipzen A."/>
            <person name="Lutzoni F."/>
            <person name="Magnuson J."/>
            <person name="Mondo S."/>
            <person name="Nolan M."/>
            <person name="Ohm R."/>
            <person name="Pangilinan J."/>
            <person name="Park H.-J."/>
            <person name="Ramirez L."/>
            <person name="Alfaro M."/>
            <person name="Sun H."/>
            <person name="Tritt A."/>
            <person name="Yoshinaga Y."/>
            <person name="Zwiers L.-H."/>
            <person name="Turgeon B."/>
            <person name="Goodwin S."/>
            <person name="Spatafora J."/>
            <person name="Crous P."/>
            <person name="Grigoriev I."/>
        </authorList>
    </citation>
    <scope>NUCLEOTIDE SEQUENCE</scope>
    <source>
        <strain evidence="7">CBS 627.86</strain>
    </source>
</reference>
<dbReference type="SMART" id="SM00320">
    <property type="entry name" value="WD40"/>
    <property type="match status" value="7"/>
</dbReference>
<dbReference type="Pfam" id="PF00400">
    <property type="entry name" value="WD40"/>
    <property type="match status" value="7"/>
</dbReference>
<dbReference type="InterPro" id="IPR001680">
    <property type="entry name" value="WD40_rpt"/>
</dbReference>
<dbReference type="GO" id="GO:0043161">
    <property type="term" value="P:proteasome-mediated ubiquitin-dependent protein catabolic process"/>
    <property type="evidence" value="ECO:0007669"/>
    <property type="project" value="TreeGrafter"/>
</dbReference>
<dbReference type="InterPro" id="IPR019775">
    <property type="entry name" value="WD40_repeat_CS"/>
</dbReference>
<dbReference type="SMART" id="SM00256">
    <property type="entry name" value="FBOX"/>
    <property type="match status" value="1"/>
</dbReference>
<evidence type="ECO:0000256" key="2">
    <source>
        <dbReference type="ARBA" id="ARBA00022574"/>
    </source>
</evidence>
<dbReference type="GO" id="GO:0005737">
    <property type="term" value="C:cytoplasm"/>
    <property type="evidence" value="ECO:0007669"/>
    <property type="project" value="TreeGrafter"/>
</dbReference>
<feature type="compositionally biased region" description="Low complexity" evidence="5">
    <location>
        <begin position="578"/>
        <end position="589"/>
    </location>
</feature>
<dbReference type="InterPro" id="IPR036047">
    <property type="entry name" value="F-box-like_dom_sf"/>
</dbReference>
<evidence type="ECO:0000256" key="1">
    <source>
        <dbReference type="ARBA" id="ARBA00007968"/>
    </source>
</evidence>
<keyword evidence="2 4" id="KW-0853">WD repeat</keyword>
<dbReference type="InterPro" id="IPR020472">
    <property type="entry name" value="WD40_PAC1"/>
</dbReference>
<proteinExistence type="inferred from homology"/>
<feature type="repeat" description="WD" evidence="4">
    <location>
        <begin position="738"/>
        <end position="777"/>
    </location>
</feature>
<dbReference type="SUPFAM" id="SSF50978">
    <property type="entry name" value="WD40 repeat-like"/>
    <property type="match status" value="1"/>
</dbReference>
<dbReference type="Gene3D" id="1.20.1280.50">
    <property type="match status" value="1"/>
</dbReference>
<evidence type="ECO:0000259" key="6">
    <source>
        <dbReference type="PROSITE" id="PS50181"/>
    </source>
</evidence>
<feature type="repeat" description="WD" evidence="4">
    <location>
        <begin position="894"/>
        <end position="935"/>
    </location>
</feature>
<dbReference type="InterPro" id="IPR001810">
    <property type="entry name" value="F-box_dom"/>
</dbReference>
<dbReference type="CDD" id="cd22147">
    <property type="entry name" value="F-box_SpPof1-like"/>
    <property type="match status" value="1"/>
</dbReference>
<dbReference type="PANTHER" id="PTHR19849:SF1">
    <property type="entry name" value="F-BOX_WD REPEAT-CONTAINING PROTEIN 7"/>
    <property type="match status" value="1"/>
</dbReference>
<feature type="compositionally biased region" description="Basic and acidic residues" evidence="5">
    <location>
        <begin position="114"/>
        <end position="128"/>
    </location>
</feature>
<evidence type="ECO:0000313" key="8">
    <source>
        <dbReference type="Proteomes" id="UP000799770"/>
    </source>
</evidence>
<protein>
    <submittedName>
        <fullName evidence="7">WD40-repeat-containing domain protein</fullName>
    </submittedName>
</protein>
<dbReference type="OrthoDB" id="190105at2759"/>
<dbReference type="GO" id="GO:0005634">
    <property type="term" value="C:nucleus"/>
    <property type="evidence" value="ECO:0007669"/>
    <property type="project" value="TreeGrafter"/>
</dbReference>
<feature type="compositionally biased region" description="Basic residues" evidence="5">
    <location>
        <begin position="604"/>
        <end position="623"/>
    </location>
</feature>
<sequence length="1086" mass="118958">MDALPPGHSGEAASMNHPKQVVDQYGAVAGTLYTAPATQTTVVTTTTTTTTAFAPIVMPAPKNLQKRDSKEYPLAHQPPPESLRRFYFAVGGSQACFEEASDVVDTLHEHKTLHDHLRTSNGEIRTEESFNGPPEFATPSRLTRPPLAVPNPAARSISGRRKRSQSPTSPSYPPSIAEAAEIASLHRKTKKPRNTIQSFKIRGGPHASSSFTPEEMDETVPATPDTDVGGSGSFKVPRTKTGSRRANLRSSSQQSRRQQLPTQWQLQQPYAVPSNAEQGGRFAELHADDDERPLHGHPFSTSVVDGPGIAATPPIAETDLEPIGPFPATDRAFIQTTRPPPLDTTNLQDANLGIPSPGLSPVAAAADLAHGGASFAGDDADDDSNDVSSLDISQTNTLDSAETMGHAMSPSRLGRIELPNATMSLGANPQLPTPSLMDIPTMLDSFDALPEKMQTYVMYQLLRRCTKPTLHFVADVVNPALKCDFIGLLPLELGLNIIKFLDVKSLCSAAQVSKKWRHIIDTDETAWKELLEKDGYNLPDRELERAVKEGWGWQYPHSSESYERDLSYSTTKSERENSPGSSGSSVLSNYIDSEGAAPRLSSGRPKRKANSKHGTSKKQRRKGPSSTKTYGTVSSRSTSMQQGPIAIAEIAAAAIPSPKIGLPSLRSMHLYKSLYQRHHLIRKSWMEEDTRPKHIAFRAHQRHVVTCLQFDTDKILTGSDDTNINVYDTKTGALRSRLEGHEGGVWALQYEGNTLVSGSTDRSVRVWDIEKGKCTQVFQGHTSTVRCLVILKPTQIGETLDGQPIMMPKEPLIITGSRDSTLRVWRLPQPGDRSIIQAGPPTNDHDNPYFIRALTGHHHSVRAIAAHGDTLISGSYDCTVRVWKISTGDVLHRLQGHAQKVYSVVLDHARNRCISGSMDNLVKVWSLETGACLFNLEGHTSLVGLLDLSHQRLVSAAADSTLRIWDPENGQCKSTLCAHTGAITCFQHDGQKVISGSDRTLKMWNVRTGDFVKDLLTDLSGVWQVKFNERRCVAAVQRNNMTYIEVLDFGASRDGVPADQRGRRIVVNTKGQETEDIEEIVEAEPV</sequence>
<dbReference type="PROSITE" id="PS50082">
    <property type="entry name" value="WD_REPEATS_2"/>
    <property type="match status" value="5"/>
</dbReference>
<name>A0A6A5ZC94_9PLEO</name>
<feature type="region of interest" description="Disordered" evidence="5">
    <location>
        <begin position="114"/>
        <end position="272"/>
    </location>
</feature>
<feature type="repeat" description="WD" evidence="4">
    <location>
        <begin position="936"/>
        <end position="975"/>
    </location>
</feature>
<gene>
    <name evidence="7" type="ORF">BDV96DRAFT_612067</name>
</gene>
<organism evidence="7 8">
    <name type="scientific">Lophiotrema nucula</name>
    <dbReference type="NCBI Taxonomy" id="690887"/>
    <lineage>
        <taxon>Eukaryota</taxon>
        <taxon>Fungi</taxon>
        <taxon>Dikarya</taxon>
        <taxon>Ascomycota</taxon>
        <taxon>Pezizomycotina</taxon>
        <taxon>Dothideomycetes</taxon>
        <taxon>Pleosporomycetidae</taxon>
        <taxon>Pleosporales</taxon>
        <taxon>Lophiotremataceae</taxon>
        <taxon>Lophiotrema</taxon>
    </lineage>
</organism>
<keyword evidence="3" id="KW-0677">Repeat</keyword>
<dbReference type="GO" id="GO:0010992">
    <property type="term" value="P:ubiquitin recycling"/>
    <property type="evidence" value="ECO:0007669"/>
    <property type="project" value="TreeGrafter"/>
</dbReference>
<dbReference type="CDD" id="cd00200">
    <property type="entry name" value="WD40"/>
    <property type="match status" value="1"/>
</dbReference>
<comment type="similarity">
    <text evidence="1">Belongs to the WD repeat MET30/SCONB/SCON-2 family.</text>
</comment>
<dbReference type="GO" id="GO:0043130">
    <property type="term" value="F:ubiquitin binding"/>
    <property type="evidence" value="ECO:0007669"/>
    <property type="project" value="TreeGrafter"/>
</dbReference>
<feature type="compositionally biased region" description="Basic and acidic residues" evidence="5">
    <location>
        <begin position="564"/>
        <end position="577"/>
    </location>
</feature>
<feature type="region of interest" description="Disordered" evidence="5">
    <location>
        <begin position="564"/>
        <end position="640"/>
    </location>
</feature>
<dbReference type="SUPFAM" id="SSF81383">
    <property type="entry name" value="F-box domain"/>
    <property type="match status" value="1"/>
</dbReference>
<evidence type="ECO:0000256" key="3">
    <source>
        <dbReference type="ARBA" id="ARBA00022737"/>
    </source>
</evidence>
<dbReference type="PROSITE" id="PS00678">
    <property type="entry name" value="WD_REPEATS_1"/>
    <property type="match status" value="1"/>
</dbReference>
<dbReference type="InterPro" id="IPR015943">
    <property type="entry name" value="WD40/YVTN_repeat-like_dom_sf"/>
</dbReference>
<dbReference type="InterPro" id="IPR036322">
    <property type="entry name" value="WD40_repeat_dom_sf"/>
</dbReference>
<feature type="repeat" description="WD" evidence="4">
    <location>
        <begin position="854"/>
        <end position="893"/>
    </location>
</feature>
<dbReference type="PROSITE" id="PS50294">
    <property type="entry name" value="WD_REPEATS_REGION"/>
    <property type="match status" value="4"/>
</dbReference>
<feature type="compositionally biased region" description="Low complexity" evidence="5">
    <location>
        <begin position="248"/>
        <end position="269"/>
    </location>
</feature>
<feature type="domain" description="F-box" evidence="6">
    <location>
        <begin position="483"/>
        <end position="530"/>
    </location>
</feature>